<dbReference type="SUPFAM" id="SSF53850">
    <property type="entry name" value="Periplasmic binding protein-like II"/>
    <property type="match status" value="1"/>
</dbReference>
<dbReference type="InterPro" id="IPR011852">
    <property type="entry name" value="TRAP_TAXI"/>
</dbReference>
<dbReference type="NCBIfam" id="TIGR02122">
    <property type="entry name" value="TRAP_TAXI"/>
    <property type="match status" value="1"/>
</dbReference>
<dbReference type="Proteomes" id="UP001254848">
    <property type="component" value="Unassembled WGS sequence"/>
</dbReference>
<evidence type="ECO:0000313" key="1">
    <source>
        <dbReference type="EMBL" id="MDT8903728.1"/>
    </source>
</evidence>
<dbReference type="PANTHER" id="PTHR42941:SF1">
    <property type="entry name" value="SLL1037 PROTEIN"/>
    <property type="match status" value="1"/>
</dbReference>
<dbReference type="RefSeq" id="WP_413782175.1">
    <property type="nucleotide sequence ID" value="NZ_JAUOZS010000001.1"/>
</dbReference>
<gene>
    <name evidence="1" type="ORF">Q4T40_21070</name>
</gene>
<dbReference type="Gene3D" id="3.40.190.10">
    <property type="entry name" value="Periplasmic binding protein-like II"/>
    <property type="match status" value="2"/>
</dbReference>
<accession>A0ABU3P3X2</accession>
<dbReference type="EMBL" id="JAUOZS010000001">
    <property type="protein sequence ID" value="MDT8903728.1"/>
    <property type="molecule type" value="Genomic_DNA"/>
</dbReference>
<proteinExistence type="predicted"/>
<sequence length="324" mass="34942">MRKQAILILSGLVILALIVAGCGGGAQKLQNINIATATTGGVYYPLGNAMAQIFSKNIPNVKASAQATAGTPQNVLLMQKKEAEIAFAQNGVTYYAYNGKGMFNGKPVKNLRGISHLYPNVMHIVVRADSDIKSIKDLKDKRFVPGAVGSATEINSKEILGLYGLDYKDKKNVKADYLGYSEAAEALKDGRVDGILIAGGLPTAAVLDAASSVKIRILSLEPDMLAKLTKEMPWYYEIKIPKGTYIGQTEDVTTVAVANILICRDDLSTDLVYNITKTLYEKHSDLVAAHSAAKAMKLEMATKGMTVPLHPGAEKYYKEKGIIK</sequence>
<dbReference type="CDD" id="cd13520">
    <property type="entry name" value="PBP2_TAXI_TRAP"/>
    <property type="match status" value="1"/>
</dbReference>
<protein>
    <submittedName>
        <fullName evidence="1">TAXI family TRAP transporter solute-binding subunit</fullName>
    </submittedName>
</protein>
<organism evidence="1 2">
    <name type="scientific">Anaeroselena agilis</name>
    <dbReference type="NCBI Taxonomy" id="3063788"/>
    <lineage>
        <taxon>Bacteria</taxon>
        <taxon>Bacillati</taxon>
        <taxon>Bacillota</taxon>
        <taxon>Negativicutes</taxon>
        <taxon>Acetonemataceae</taxon>
        <taxon>Anaeroselena</taxon>
    </lineage>
</organism>
<dbReference type="PANTHER" id="PTHR42941">
    <property type="entry name" value="SLL1037 PROTEIN"/>
    <property type="match status" value="1"/>
</dbReference>
<dbReference type="PROSITE" id="PS51257">
    <property type="entry name" value="PROKAR_LIPOPROTEIN"/>
    <property type="match status" value="1"/>
</dbReference>
<reference evidence="1 2" key="1">
    <citation type="submission" date="2023-07" db="EMBL/GenBank/DDBJ databases">
        <title>The novel representative of Negativicutes class, Anaeroselena agilis gen. nov. sp. nov.</title>
        <authorList>
            <person name="Prokofeva M.I."/>
            <person name="Elcheninov A.G."/>
            <person name="Klyukina A."/>
            <person name="Kublanov I.V."/>
            <person name="Frolov E.N."/>
            <person name="Podosokorskaya O.A."/>
        </authorList>
    </citation>
    <scope>NUCLEOTIDE SEQUENCE [LARGE SCALE GENOMIC DNA]</scope>
    <source>
        <strain evidence="1 2">4137-cl</strain>
    </source>
</reference>
<evidence type="ECO:0000313" key="2">
    <source>
        <dbReference type="Proteomes" id="UP001254848"/>
    </source>
</evidence>
<comment type="caution">
    <text evidence="1">The sequence shown here is derived from an EMBL/GenBank/DDBJ whole genome shotgun (WGS) entry which is preliminary data.</text>
</comment>
<keyword evidence="2" id="KW-1185">Reference proteome</keyword>
<name>A0ABU3P3X2_9FIRM</name>
<dbReference type="Pfam" id="PF16868">
    <property type="entry name" value="NMT1_3"/>
    <property type="match status" value="1"/>
</dbReference>